<dbReference type="EMBL" id="PDUG01000006">
    <property type="protein sequence ID" value="PIC19112.1"/>
    <property type="molecule type" value="Genomic_DNA"/>
</dbReference>
<comment type="caution">
    <text evidence="2">The sequence shown here is derived from an EMBL/GenBank/DDBJ whole genome shotgun (WGS) entry which is preliminary data.</text>
</comment>
<name>A0A2G5SVW5_9PELO</name>
<dbReference type="AlphaFoldDB" id="A0A2G5SVW5"/>
<organism evidence="2 3">
    <name type="scientific">Caenorhabditis nigoni</name>
    <dbReference type="NCBI Taxonomy" id="1611254"/>
    <lineage>
        <taxon>Eukaryota</taxon>
        <taxon>Metazoa</taxon>
        <taxon>Ecdysozoa</taxon>
        <taxon>Nematoda</taxon>
        <taxon>Chromadorea</taxon>
        <taxon>Rhabditida</taxon>
        <taxon>Rhabditina</taxon>
        <taxon>Rhabditomorpha</taxon>
        <taxon>Rhabditoidea</taxon>
        <taxon>Rhabditidae</taxon>
        <taxon>Peloderinae</taxon>
        <taxon>Caenorhabditis</taxon>
    </lineage>
</organism>
<dbReference type="Gene3D" id="3.40.50.2300">
    <property type="match status" value="1"/>
</dbReference>
<feature type="domain" description="Piwi" evidence="1">
    <location>
        <begin position="38"/>
        <end position="118"/>
    </location>
</feature>
<reference evidence="3" key="1">
    <citation type="submission" date="2017-10" db="EMBL/GenBank/DDBJ databases">
        <title>Rapid genome shrinkage in a self-fertile nematode reveals novel sperm competition proteins.</title>
        <authorList>
            <person name="Yin D."/>
            <person name="Schwarz E.M."/>
            <person name="Thomas C.G."/>
            <person name="Felde R.L."/>
            <person name="Korf I.F."/>
            <person name="Cutter A.D."/>
            <person name="Schartner C.M."/>
            <person name="Ralston E.J."/>
            <person name="Meyer B.J."/>
            <person name="Haag E.S."/>
        </authorList>
    </citation>
    <scope>NUCLEOTIDE SEQUENCE [LARGE SCALE GENOMIC DNA]</scope>
    <source>
        <strain evidence="3">JU1422</strain>
    </source>
</reference>
<dbReference type="InterPro" id="IPR012337">
    <property type="entry name" value="RNaseH-like_sf"/>
</dbReference>
<protein>
    <recommendedName>
        <fullName evidence="1">Piwi domain-containing protein</fullName>
    </recommendedName>
</protein>
<proteinExistence type="predicted"/>
<evidence type="ECO:0000313" key="3">
    <source>
        <dbReference type="Proteomes" id="UP000230233"/>
    </source>
</evidence>
<dbReference type="OrthoDB" id="5876761at2759"/>
<accession>A0A2G5SVW5</accession>
<evidence type="ECO:0000313" key="2">
    <source>
        <dbReference type="EMBL" id="PIC19112.1"/>
    </source>
</evidence>
<dbReference type="SUPFAM" id="SSF53098">
    <property type="entry name" value="Ribonuclease H-like"/>
    <property type="match status" value="1"/>
</dbReference>
<keyword evidence="3" id="KW-1185">Reference proteome</keyword>
<dbReference type="InterPro" id="IPR003165">
    <property type="entry name" value="Piwi"/>
</dbReference>
<dbReference type="Proteomes" id="UP000230233">
    <property type="component" value="Chromosome X"/>
</dbReference>
<dbReference type="STRING" id="1611254.A0A2G5SVW5"/>
<dbReference type="Pfam" id="PF02171">
    <property type="entry name" value="Piwi"/>
    <property type="match status" value="1"/>
</dbReference>
<gene>
    <name evidence="2" type="primary">Cnig_chr_X.g24768</name>
    <name evidence="2" type="ORF">B9Z55_024768</name>
</gene>
<dbReference type="GO" id="GO:0003676">
    <property type="term" value="F:nucleic acid binding"/>
    <property type="evidence" value="ECO:0007669"/>
    <property type="project" value="InterPro"/>
</dbReference>
<evidence type="ECO:0000259" key="1">
    <source>
        <dbReference type="Pfam" id="PF02171"/>
    </source>
</evidence>
<sequence length="148" mass="17522">MDVSISTLILIFLKLEFFYIGRLTIFQNAKQKNVELLMFITKSNREYHREIKVMEHEFDMRTQDIRFETALKFERQLNTRRNIVNKINVKLGGINYEVESPTRIIIGLETSQNSTMRDGLICVGFSAKIGFFKLPFQKCKDFVVLRRF</sequence>